<dbReference type="GO" id="GO:0016746">
    <property type="term" value="F:acyltransferase activity"/>
    <property type="evidence" value="ECO:0007669"/>
    <property type="project" value="UniProtKB-KW"/>
</dbReference>
<dbReference type="Proteomes" id="UP000030765">
    <property type="component" value="Unassembled WGS sequence"/>
</dbReference>
<dbReference type="VEuPathDB" id="VectorBase:ASIC006246"/>
<dbReference type="EMBL" id="KE524974">
    <property type="protein sequence ID" value="KFB38796.1"/>
    <property type="molecule type" value="Genomic_DNA"/>
</dbReference>
<keyword evidence="1" id="KW-0012">Acyltransferase</keyword>
<evidence type="ECO:0000313" key="2">
    <source>
        <dbReference type="EnsemblMetazoa" id="ASIC006246-PA"/>
    </source>
</evidence>
<keyword evidence="3" id="KW-1185">Reference proteome</keyword>
<evidence type="ECO:0000313" key="1">
    <source>
        <dbReference type="EMBL" id="KFB38796.1"/>
    </source>
</evidence>
<evidence type="ECO:0000313" key="3">
    <source>
        <dbReference type="Proteomes" id="UP000030765"/>
    </source>
</evidence>
<organism evidence="1">
    <name type="scientific">Anopheles sinensis</name>
    <name type="common">Mosquito</name>
    <dbReference type="NCBI Taxonomy" id="74873"/>
    <lineage>
        <taxon>Eukaryota</taxon>
        <taxon>Metazoa</taxon>
        <taxon>Ecdysozoa</taxon>
        <taxon>Arthropoda</taxon>
        <taxon>Hexapoda</taxon>
        <taxon>Insecta</taxon>
        <taxon>Pterygota</taxon>
        <taxon>Neoptera</taxon>
        <taxon>Endopterygota</taxon>
        <taxon>Diptera</taxon>
        <taxon>Nematocera</taxon>
        <taxon>Culicoidea</taxon>
        <taxon>Culicidae</taxon>
        <taxon>Anophelinae</taxon>
        <taxon>Anopheles</taxon>
    </lineage>
</organism>
<accession>A0A084VLF2</accession>
<sequence length="89" mass="10117">MENVNLRLCAIISILNCRLKVMEEYGCFGARRIADEWRNVKVLIEPAYPRHIWLENAIDWSSLEHAVLCLCPKHPSKMAASIDDLHGAG</sequence>
<dbReference type="AlphaFoldDB" id="A0A084VLF2"/>
<reference evidence="1 3" key="1">
    <citation type="journal article" date="2014" name="BMC Genomics">
        <title>Genome sequence of Anopheles sinensis provides insight into genetics basis of mosquito competence for malaria parasites.</title>
        <authorList>
            <person name="Zhou D."/>
            <person name="Zhang D."/>
            <person name="Ding G."/>
            <person name="Shi L."/>
            <person name="Hou Q."/>
            <person name="Ye Y."/>
            <person name="Xu Y."/>
            <person name="Zhou H."/>
            <person name="Xiong C."/>
            <person name="Li S."/>
            <person name="Yu J."/>
            <person name="Hong S."/>
            <person name="Yu X."/>
            <person name="Zou P."/>
            <person name="Chen C."/>
            <person name="Chang X."/>
            <person name="Wang W."/>
            <person name="Lv Y."/>
            <person name="Sun Y."/>
            <person name="Ma L."/>
            <person name="Shen B."/>
            <person name="Zhu C."/>
        </authorList>
    </citation>
    <scope>NUCLEOTIDE SEQUENCE [LARGE SCALE GENOMIC DNA]</scope>
</reference>
<protein>
    <submittedName>
        <fullName evidence="1 2">Putative diacylglycerol acyltransferase</fullName>
    </submittedName>
</protein>
<proteinExistence type="predicted"/>
<keyword evidence="1" id="KW-0808">Transferase</keyword>
<name>A0A084VLF2_ANOSI</name>
<dbReference type="EnsemblMetazoa" id="ASIC006246-RA">
    <property type="protein sequence ID" value="ASIC006246-PA"/>
    <property type="gene ID" value="ASIC006246"/>
</dbReference>
<dbReference type="EMBL" id="ATLV01014485">
    <property type="status" value="NOT_ANNOTATED_CDS"/>
    <property type="molecule type" value="Genomic_DNA"/>
</dbReference>
<gene>
    <name evidence="1" type="ORF">ZHAS_00006246</name>
</gene>
<reference evidence="2" key="2">
    <citation type="submission" date="2020-05" db="UniProtKB">
        <authorList>
            <consortium name="EnsemblMetazoa"/>
        </authorList>
    </citation>
    <scope>IDENTIFICATION</scope>
</reference>